<dbReference type="STRING" id="795797.HacjB3_07925"/>
<dbReference type="eggNOG" id="arCOG01723">
    <property type="taxonomic scope" value="Archaea"/>
</dbReference>
<keyword evidence="6" id="KW-1185">Reference proteome</keyword>
<name>D8J2L3_HALJB</name>
<feature type="region of interest" description="Disordered" evidence="1">
    <location>
        <begin position="1"/>
        <end position="29"/>
    </location>
</feature>
<evidence type="ECO:0000313" key="4">
    <source>
        <dbReference type="EMBL" id="ELY35014.1"/>
    </source>
</evidence>
<feature type="domain" description="CYTH" evidence="2">
    <location>
        <begin position="38"/>
        <end position="214"/>
    </location>
</feature>
<dbReference type="NCBIfam" id="TIGR00318">
    <property type="entry name" value="cyaB"/>
    <property type="match status" value="1"/>
</dbReference>
<dbReference type="Proteomes" id="UP000011645">
    <property type="component" value="Unassembled WGS sequence"/>
</dbReference>
<dbReference type="InterPro" id="IPR033469">
    <property type="entry name" value="CYTH-like_dom_sf"/>
</dbReference>
<evidence type="ECO:0000259" key="2">
    <source>
        <dbReference type="PROSITE" id="PS51707"/>
    </source>
</evidence>
<protein>
    <submittedName>
        <fullName evidence="3">Adenylyl cyclase CyaB</fullName>
    </submittedName>
</protein>
<dbReference type="CDD" id="cd07890">
    <property type="entry name" value="CYTH-like_AC_IV-like"/>
    <property type="match status" value="1"/>
</dbReference>
<evidence type="ECO:0000256" key="1">
    <source>
        <dbReference type="SAM" id="MobiDB-lite"/>
    </source>
</evidence>
<feature type="compositionally biased region" description="Polar residues" evidence="1">
    <location>
        <begin position="1"/>
        <end position="10"/>
    </location>
</feature>
<evidence type="ECO:0000313" key="6">
    <source>
        <dbReference type="Proteomes" id="UP000011645"/>
    </source>
</evidence>
<dbReference type="PANTHER" id="PTHR21028:SF2">
    <property type="entry name" value="CYTH DOMAIN-CONTAINING PROTEIN"/>
    <property type="match status" value="1"/>
</dbReference>
<gene>
    <name evidence="3" type="ordered locus">HacjB3_07925</name>
    <name evidence="4" type="ORF">C497_14797</name>
</gene>
<dbReference type="InterPro" id="IPR008173">
    <property type="entry name" value="Adenylyl_cyclase_CyaB"/>
</dbReference>
<evidence type="ECO:0000313" key="3">
    <source>
        <dbReference type="EMBL" id="ADJ14970.1"/>
    </source>
</evidence>
<reference evidence="4 6" key="2">
    <citation type="journal article" date="2014" name="PLoS Genet.">
        <title>Phylogenetically driven sequencing of extremely halophilic archaea reveals strategies for static and dynamic osmo-response.</title>
        <authorList>
            <person name="Becker E.A."/>
            <person name="Seitzer P.M."/>
            <person name="Tritt A."/>
            <person name="Larsen D."/>
            <person name="Krusor M."/>
            <person name="Yao A.I."/>
            <person name="Wu D."/>
            <person name="Madern D."/>
            <person name="Eisen J.A."/>
            <person name="Darling A.E."/>
            <person name="Facciotti M.T."/>
        </authorList>
    </citation>
    <scope>NUCLEOTIDE SEQUENCE [LARGE SCALE GENOMIC DNA]</scope>
    <source>
        <strain evidence="4">B3</strain>
        <strain evidence="6">DSM 18796 / CECT 7217 / JCM 14584 / KCTC 4019 / B3</strain>
    </source>
</reference>
<dbReference type="Pfam" id="PF01928">
    <property type="entry name" value="CYTH"/>
    <property type="match status" value="1"/>
</dbReference>
<dbReference type="Proteomes" id="UP000000390">
    <property type="component" value="Chromosome"/>
</dbReference>
<dbReference type="SMART" id="SM01118">
    <property type="entry name" value="CYTH"/>
    <property type="match status" value="1"/>
</dbReference>
<dbReference type="Gene3D" id="2.40.320.10">
    <property type="entry name" value="Hypothetical Protein Pfu-838710-001"/>
    <property type="match status" value="1"/>
</dbReference>
<organism evidence="3 5">
    <name type="scientific">Halalkalicoccus jeotgali (strain DSM 18796 / CECT 7217 / JCM 14584 / KCTC 4019 / B3)</name>
    <dbReference type="NCBI Taxonomy" id="795797"/>
    <lineage>
        <taxon>Archaea</taxon>
        <taxon>Methanobacteriati</taxon>
        <taxon>Methanobacteriota</taxon>
        <taxon>Stenosarchaea group</taxon>
        <taxon>Halobacteria</taxon>
        <taxon>Halobacteriales</taxon>
        <taxon>Halococcaceae</taxon>
        <taxon>Halalkalicoccus</taxon>
    </lineage>
</organism>
<dbReference type="HOGENOM" id="CLU_105244_2_0_2"/>
<dbReference type="EMBL" id="AOHV01000038">
    <property type="protein sequence ID" value="ELY35014.1"/>
    <property type="molecule type" value="Genomic_DNA"/>
</dbReference>
<dbReference type="EMBL" id="CP002062">
    <property type="protein sequence ID" value="ADJ14970.1"/>
    <property type="molecule type" value="Genomic_DNA"/>
</dbReference>
<dbReference type="PROSITE" id="PS51707">
    <property type="entry name" value="CYTH"/>
    <property type="match status" value="1"/>
</dbReference>
<sequence length="217" mass="23532">MLTGNATATGSGRPDGVGRDEPIGSGAFFEPPVVGGGVYEVEMKVRADHERVRAALNDRGATARDAVTQRDTYYDAPTRSFAETDEALRIRRETRKDTERAVLTYKGPLVGENSKTREEHETGVEDGEIVGSILDSLGFVPVETVEKDREHFSLGEYVVTLDSIAGLGEFVEVETEVPEAEIDSARDGVARTVESLGLDPAAEIQTSYLELLLDDAQ</sequence>
<proteinExistence type="predicted"/>
<dbReference type="SUPFAM" id="SSF55154">
    <property type="entry name" value="CYTH-like phosphatases"/>
    <property type="match status" value="1"/>
</dbReference>
<reference evidence="3 5" key="1">
    <citation type="journal article" date="2010" name="J. Bacteriol.">
        <title>Complete genome sequence of Halalkalicoccus jeotgali B3(T), an extremely halophilic archaeon.</title>
        <authorList>
            <person name="Roh S.W."/>
            <person name="Nam Y.D."/>
            <person name="Nam S.H."/>
            <person name="Choi S.H."/>
            <person name="Park H.S."/>
            <person name="Bae J.W."/>
        </authorList>
    </citation>
    <scope>NUCLEOTIDE SEQUENCE [LARGE SCALE GENOMIC DNA]</scope>
    <source>
        <strain evidence="3">B3</strain>
        <strain evidence="5">DSM 18796 / CECT 7217 / JCM 14584 / KCTC 4019 / B3</strain>
    </source>
</reference>
<accession>D8J2L3</accession>
<dbReference type="KEGG" id="hje:HacjB3_07925"/>
<dbReference type="PANTHER" id="PTHR21028">
    <property type="entry name" value="SI:CH211-156B7.4"/>
    <property type="match status" value="1"/>
</dbReference>
<dbReference type="InterPro" id="IPR023577">
    <property type="entry name" value="CYTH_domain"/>
</dbReference>
<dbReference type="AlphaFoldDB" id="D8J2L3"/>
<dbReference type="PATRIC" id="fig|795797.18.peg.1576"/>
<evidence type="ECO:0000313" key="5">
    <source>
        <dbReference type="Proteomes" id="UP000000390"/>
    </source>
</evidence>